<evidence type="ECO:0000256" key="7">
    <source>
        <dbReference type="ARBA" id="ARBA00023004"/>
    </source>
</evidence>
<dbReference type="PRINTS" id="PR00371">
    <property type="entry name" value="FPNCR"/>
</dbReference>
<dbReference type="PANTHER" id="PTHR47354:SF6">
    <property type="entry name" value="NADH OXIDOREDUCTASE HCR"/>
    <property type="match status" value="1"/>
</dbReference>
<dbReference type="EMBL" id="LCLM01000019">
    <property type="protein sequence ID" value="KKU16992.1"/>
    <property type="molecule type" value="Genomic_DNA"/>
</dbReference>
<keyword evidence="8" id="KW-0411">Iron-sulfur</keyword>
<keyword evidence="2" id="KW-0285">Flavoprotein</keyword>
<comment type="cofactor">
    <cofactor evidence="1">
        <name>FAD</name>
        <dbReference type="ChEBI" id="CHEBI:57692"/>
    </cofactor>
</comment>
<evidence type="ECO:0000256" key="4">
    <source>
        <dbReference type="ARBA" id="ARBA00022723"/>
    </source>
</evidence>
<dbReference type="PRINTS" id="PR00410">
    <property type="entry name" value="PHEHYDRXLASE"/>
</dbReference>
<dbReference type="InterPro" id="IPR001709">
    <property type="entry name" value="Flavoprot_Pyr_Nucl_cyt_Rdtase"/>
</dbReference>
<reference evidence="10 11" key="1">
    <citation type="journal article" date="2015" name="Nature">
        <title>rRNA introns, odd ribosomes, and small enigmatic genomes across a large radiation of phyla.</title>
        <authorList>
            <person name="Brown C.T."/>
            <person name="Hug L.A."/>
            <person name="Thomas B.C."/>
            <person name="Sharon I."/>
            <person name="Castelle C.J."/>
            <person name="Singh A."/>
            <person name="Wilkins M.J."/>
            <person name="Williams K.H."/>
            <person name="Banfield J.F."/>
        </authorList>
    </citation>
    <scope>NUCLEOTIDE SEQUENCE [LARGE SCALE GENOMIC DNA]</scope>
</reference>
<dbReference type="Gene3D" id="2.40.30.10">
    <property type="entry name" value="Translation factors"/>
    <property type="match status" value="1"/>
</dbReference>
<dbReference type="InterPro" id="IPR039261">
    <property type="entry name" value="FNR_nucleotide-bd"/>
</dbReference>
<protein>
    <submittedName>
        <fullName evidence="10">Oxidoreductase, 2Fe-2S and FAD/NAD(P) binding domain protein</fullName>
    </submittedName>
</protein>
<gene>
    <name evidence="10" type="ORF">UX25_C0019G0005</name>
</gene>
<dbReference type="Gene3D" id="3.40.50.80">
    <property type="entry name" value="Nucleotide-binding domain of ferredoxin-NADP reductase (FNR) module"/>
    <property type="match status" value="1"/>
</dbReference>
<feature type="domain" description="FAD-binding FR-type" evidence="9">
    <location>
        <begin position="14"/>
        <end position="118"/>
    </location>
</feature>
<evidence type="ECO:0000313" key="10">
    <source>
        <dbReference type="EMBL" id="KKU16992.1"/>
    </source>
</evidence>
<dbReference type="InterPro" id="IPR017938">
    <property type="entry name" value="Riboflavin_synthase-like_b-brl"/>
</dbReference>
<evidence type="ECO:0000256" key="8">
    <source>
        <dbReference type="ARBA" id="ARBA00023014"/>
    </source>
</evidence>
<dbReference type="CDD" id="cd00322">
    <property type="entry name" value="FNR_like"/>
    <property type="match status" value="1"/>
</dbReference>
<dbReference type="InterPro" id="IPR050415">
    <property type="entry name" value="MRET"/>
</dbReference>
<evidence type="ECO:0000256" key="6">
    <source>
        <dbReference type="ARBA" id="ARBA00023002"/>
    </source>
</evidence>
<dbReference type="PANTHER" id="PTHR47354">
    <property type="entry name" value="NADH OXIDOREDUCTASE HCR"/>
    <property type="match status" value="1"/>
</dbReference>
<evidence type="ECO:0000256" key="5">
    <source>
        <dbReference type="ARBA" id="ARBA00022827"/>
    </source>
</evidence>
<evidence type="ECO:0000313" key="11">
    <source>
        <dbReference type="Proteomes" id="UP000034922"/>
    </source>
</evidence>
<dbReference type="GO" id="GO:0051537">
    <property type="term" value="F:2 iron, 2 sulfur cluster binding"/>
    <property type="evidence" value="ECO:0007669"/>
    <property type="project" value="UniProtKB-KW"/>
</dbReference>
<proteinExistence type="predicted"/>
<dbReference type="GO" id="GO:0046872">
    <property type="term" value="F:metal ion binding"/>
    <property type="evidence" value="ECO:0007669"/>
    <property type="project" value="UniProtKB-KW"/>
</dbReference>
<dbReference type="Proteomes" id="UP000034922">
    <property type="component" value="Unassembled WGS sequence"/>
</dbReference>
<accession>A0A0G1N9H3</accession>
<dbReference type="PROSITE" id="PS51384">
    <property type="entry name" value="FAD_FR"/>
    <property type="match status" value="1"/>
</dbReference>
<evidence type="ECO:0000256" key="1">
    <source>
        <dbReference type="ARBA" id="ARBA00001974"/>
    </source>
</evidence>
<evidence type="ECO:0000259" key="9">
    <source>
        <dbReference type="PROSITE" id="PS51384"/>
    </source>
</evidence>
<organism evidence="10 11">
    <name type="scientific">Candidatus Woesebacteria bacterium GW2011_GWC2_45_9</name>
    <dbReference type="NCBI Taxonomy" id="1618589"/>
    <lineage>
        <taxon>Bacteria</taxon>
        <taxon>Candidatus Woeseibacteriota</taxon>
    </lineage>
</organism>
<dbReference type="STRING" id="1618589.UX25_C0019G0005"/>
<dbReference type="InterPro" id="IPR008333">
    <property type="entry name" value="Cbr1-like_FAD-bd_dom"/>
</dbReference>
<keyword evidence="3" id="KW-0001">2Fe-2S</keyword>
<keyword evidence="7" id="KW-0408">Iron</keyword>
<keyword evidence="4" id="KW-0479">Metal-binding</keyword>
<name>A0A0G1N9H3_9BACT</name>
<dbReference type="Pfam" id="PF00970">
    <property type="entry name" value="FAD_binding_6"/>
    <property type="match status" value="1"/>
</dbReference>
<comment type="caution">
    <text evidence="10">The sequence shown here is derived from an EMBL/GenBank/DDBJ whole genome shotgun (WGS) entry which is preliminary data.</text>
</comment>
<dbReference type="AlphaFoldDB" id="A0A0G1N9H3"/>
<dbReference type="Pfam" id="PF00175">
    <property type="entry name" value="NAD_binding_1"/>
    <property type="match status" value="1"/>
</dbReference>
<evidence type="ECO:0000256" key="3">
    <source>
        <dbReference type="ARBA" id="ARBA00022714"/>
    </source>
</evidence>
<dbReference type="GO" id="GO:0016491">
    <property type="term" value="F:oxidoreductase activity"/>
    <property type="evidence" value="ECO:0007669"/>
    <property type="project" value="UniProtKB-KW"/>
</dbReference>
<dbReference type="SUPFAM" id="SSF63380">
    <property type="entry name" value="Riboflavin synthase domain-like"/>
    <property type="match status" value="1"/>
</dbReference>
<evidence type="ECO:0000256" key="2">
    <source>
        <dbReference type="ARBA" id="ARBA00022630"/>
    </source>
</evidence>
<dbReference type="InterPro" id="IPR017927">
    <property type="entry name" value="FAD-bd_FR_type"/>
</dbReference>
<keyword evidence="5" id="KW-0274">FAD</keyword>
<dbReference type="InterPro" id="IPR001433">
    <property type="entry name" value="OxRdtase_FAD/NAD-bd"/>
</dbReference>
<keyword evidence="6" id="KW-0560">Oxidoreductase</keyword>
<dbReference type="SUPFAM" id="SSF52343">
    <property type="entry name" value="Ferredoxin reductase-like, C-terminal NADP-linked domain"/>
    <property type="match status" value="1"/>
</dbReference>
<sequence>MGVERESSEKSVLKPNMKLKLVKKKEEAKGTKSFFWENEKPINYLAGQYFYFTLPSLKYPDPRGATRHLTLSSSPTEENLLRMTTRIRQESGYKKTLDELEIGSTIEGEGPEGTFILDEKEPGPHVFLAGGIGITPFRSMIKYAADKNLNTQIHLIYSNSIPEEITFRNELESWAKSWPNLKLDMTITKPEESSEKWSGLTGRIDENLIRQLITDTGKPVFWVCGPPAMVEAMEQTLGKLNISSGKVRSEKFTGY</sequence>